<dbReference type="AlphaFoldDB" id="A0AAV0BKD2"/>
<organism evidence="2 3">
    <name type="scientific">Phakopsora pachyrhizi</name>
    <name type="common">Asian soybean rust disease fungus</name>
    <dbReference type="NCBI Taxonomy" id="170000"/>
    <lineage>
        <taxon>Eukaryota</taxon>
        <taxon>Fungi</taxon>
        <taxon>Dikarya</taxon>
        <taxon>Basidiomycota</taxon>
        <taxon>Pucciniomycotina</taxon>
        <taxon>Pucciniomycetes</taxon>
        <taxon>Pucciniales</taxon>
        <taxon>Phakopsoraceae</taxon>
        <taxon>Phakopsora</taxon>
    </lineage>
</organism>
<sequence length="144" mass="15982">MAPSVSKQKCLFEKAEKNLAKLESSGPNSTTPSSGLPTQTAGKTTIISTNELSNLVAKLKAASWDKNFYNFSRYGIFCENGREKTTFVQFLAEKDVEIPAHIDIYIVQDKVVPEQFNVLEFIVNFAMEKVAQLEKEITDLSAAV</sequence>
<keyword evidence="3" id="KW-1185">Reference proteome</keyword>
<proteinExistence type="predicted"/>
<evidence type="ECO:0008006" key="4">
    <source>
        <dbReference type="Google" id="ProtNLM"/>
    </source>
</evidence>
<accession>A0AAV0BKD2</accession>
<feature type="region of interest" description="Disordered" evidence="1">
    <location>
        <begin position="22"/>
        <end position="41"/>
    </location>
</feature>
<name>A0AAV0BKD2_PHAPC</name>
<feature type="compositionally biased region" description="Low complexity" evidence="1">
    <location>
        <begin position="24"/>
        <end position="38"/>
    </location>
</feature>
<dbReference type="Proteomes" id="UP001153365">
    <property type="component" value="Unassembled WGS sequence"/>
</dbReference>
<gene>
    <name evidence="2" type="ORF">PPACK8108_LOCUS21484</name>
</gene>
<comment type="caution">
    <text evidence="2">The sequence shown here is derived from an EMBL/GenBank/DDBJ whole genome shotgun (WGS) entry which is preliminary data.</text>
</comment>
<evidence type="ECO:0000313" key="3">
    <source>
        <dbReference type="Proteomes" id="UP001153365"/>
    </source>
</evidence>
<evidence type="ECO:0000256" key="1">
    <source>
        <dbReference type="SAM" id="MobiDB-lite"/>
    </source>
</evidence>
<protein>
    <recommendedName>
        <fullName evidence="4">Peptidase S74 domain-containing protein</fullName>
    </recommendedName>
</protein>
<dbReference type="EMBL" id="CALTRL010005816">
    <property type="protein sequence ID" value="CAH7686790.1"/>
    <property type="molecule type" value="Genomic_DNA"/>
</dbReference>
<evidence type="ECO:0000313" key="2">
    <source>
        <dbReference type="EMBL" id="CAH7686790.1"/>
    </source>
</evidence>
<reference evidence="2" key="1">
    <citation type="submission" date="2022-06" db="EMBL/GenBank/DDBJ databases">
        <authorList>
            <consortium name="SYNGENTA / RWTH Aachen University"/>
        </authorList>
    </citation>
    <scope>NUCLEOTIDE SEQUENCE</scope>
</reference>